<evidence type="ECO:0000256" key="1">
    <source>
        <dbReference type="ARBA" id="ARBA00001947"/>
    </source>
</evidence>
<evidence type="ECO:0000259" key="7">
    <source>
        <dbReference type="PROSITE" id="PS51144"/>
    </source>
</evidence>
<keyword evidence="6" id="KW-0732">Signal</keyword>
<evidence type="ECO:0000256" key="4">
    <source>
        <dbReference type="ARBA" id="ARBA00022833"/>
    </source>
</evidence>
<dbReference type="GO" id="GO:0008270">
    <property type="term" value="F:zinc ion binding"/>
    <property type="evidence" value="ECO:0007669"/>
    <property type="project" value="UniProtKB-UniRule"/>
</dbReference>
<keyword evidence="4 6" id="KW-0862">Zinc</keyword>
<feature type="signal peptide" evidence="6">
    <location>
        <begin position="1"/>
        <end position="27"/>
    </location>
</feature>
<evidence type="ECO:0000256" key="2">
    <source>
        <dbReference type="ARBA" id="ARBA00012925"/>
    </source>
</evidence>
<dbReference type="PANTHER" id="PTHR18952">
    <property type="entry name" value="CARBONIC ANHYDRASE"/>
    <property type="match status" value="1"/>
</dbReference>
<proteinExistence type="inferred from homology"/>
<dbReference type="PROSITE" id="PS51144">
    <property type="entry name" value="ALPHA_CA_2"/>
    <property type="match status" value="1"/>
</dbReference>
<dbReference type="PROSITE" id="PS00162">
    <property type="entry name" value="ALPHA_CA_1"/>
    <property type="match status" value="1"/>
</dbReference>
<dbReference type="CDD" id="cd03124">
    <property type="entry name" value="alpha_CA_prokaryotic_like"/>
    <property type="match status" value="1"/>
</dbReference>
<dbReference type="Proteomes" id="UP001567538">
    <property type="component" value="Unassembled WGS sequence"/>
</dbReference>
<comment type="cofactor">
    <cofactor evidence="1 6">
        <name>Zn(2+)</name>
        <dbReference type="ChEBI" id="CHEBI:29105"/>
    </cofactor>
</comment>
<comment type="caution">
    <text evidence="8">The sequence shown here is derived from an EMBL/GenBank/DDBJ whole genome shotgun (WGS) entry which is preliminary data.</text>
</comment>
<dbReference type="Pfam" id="PF00194">
    <property type="entry name" value="Carb_anhydrase"/>
    <property type="match status" value="1"/>
</dbReference>
<evidence type="ECO:0000256" key="3">
    <source>
        <dbReference type="ARBA" id="ARBA00022723"/>
    </source>
</evidence>
<dbReference type="InterPro" id="IPR001148">
    <property type="entry name" value="CA_dom"/>
</dbReference>
<dbReference type="SMART" id="SM01057">
    <property type="entry name" value="Carb_anhydrase"/>
    <property type="match status" value="1"/>
</dbReference>
<organism evidence="8 9">
    <name type="scientific">Salvia divinorum</name>
    <name type="common">Maria pastora</name>
    <name type="synonym">Diviner's sage</name>
    <dbReference type="NCBI Taxonomy" id="28513"/>
    <lineage>
        <taxon>Eukaryota</taxon>
        <taxon>Viridiplantae</taxon>
        <taxon>Streptophyta</taxon>
        <taxon>Embryophyta</taxon>
        <taxon>Tracheophyta</taxon>
        <taxon>Spermatophyta</taxon>
        <taxon>Magnoliopsida</taxon>
        <taxon>eudicotyledons</taxon>
        <taxon>Gunneridae</taxon>
        <taxon>Pentapetalae</taxon>
        <taxon>asterids</taxon>
        <taxon>lamiids</taxon>
        <taxon>Lamiales</taxon>
        <taxon>Lamiaceae</taxon>
        <taxon>Nepetoideae</taxon>
        <taxon>Mentheae</taxon>
        <taxon>Salviinae</taxon>
        <taxon>Salvia</taxon>
        <taxon>Salvia subgen. Calosphace</taxon>
    </lineage>
</organism>
<dbReference type="InterPro" id="IPR023561">
    <property type="entry name" value="Carbonic_anhydrase_a-class"/>
</dbReference>
<comment type="similarity">
    <text evidence="6">Belongs to the alpha-carbonic anhydrase family.</text>
</comment>
<keyword evidence="9" id="KW-1185">Reference proteome</keyword>
<dbReference type="EMBL" id="JBEAFC010000006">
    <property type="protein sequence ID" value="KAL1554653.1"/>
    <property type="molecule type" value="Genomic_DNA"/>
</dbReference>
<evidence type="ECO:0000313" key="8">
    <source>
        <dbReference type="EMBL" id="KAL1554653.1"/>
    </source>
</evidence>
<reference evidence="8 9" key="1">
    <citation type="submission" date="2024-06" db="EMBL/GenBank/DDBJ databases">
        <title>A chromosome level genome sequence of Diviner's sage (Salvia divinorum).</title>
        <authorList>
            <person name="Ford S.A."/>
            <person name="Ro D.-K."/>
            <person name="Ness R.W."/>
            <person name="Phillips M.A."/>
        </authorList>
    </citation>
    <scope>NUCLEOTIDE SEQUENCE [LARGE SCALE GENOMIC DNA]</scope>
    <source>
        <strain evidence="8">SAF-2024a</strain>
        <tissue evidence="8">Leaf</tissue>
    </source>
</reference>
<evidence type="ECO:0000256" key="6">
    <source>
        <dbReference type="RuleBase" id="RU367011"/>
    </source>
</evidence>
<accession>A0ABD1HE01</accession>
<dbReference type="PANTHER" id="PTHR18952:SF271">
    <property type="entry name" value="ALPHA CARBONIC ANHYDRASE 4-RELATED"/>
    <property type="match status" value="1"/>
</dbReference>
<evidence type="ECO:0000256" key="5">
    <source>
        <dbReference type="ARBA" id="ARBA00023239"/>
    </source>
</evidence>
<dbReference type="AlphaFoldDB" id="A0ABD1HE01"/>
<dbReference type="Gene3D" id="3.10.200.10">
    <property type="entry name" value="Alpha carbonic anhydrase"/>
    <property type="match status" value="1"/>
</dbReference>
<dbReference type="SUPFAM" id="SSF51069">
    <property type="entry name" value="Carbonic anhydrase"/>
    <property type="match status" value="1"/>
</dbReference>
<evidence type="ECO:0000313" key="9">
    <source>
        <dbReference type="Proteomes" id="UP001567538"/>
    </source>
</evidence>
<dbReference type="InterPro" id="IPR018338">
    <property type="entry name" value="Carbonic_anhydrase_a-class_CS"/>
</dbReference>
<sequence length="275" mass="31291">MGGRRSSSVHRVTACLISFSLLMAINADNRNGEVDDEHEFTYLKNSSKGPEHWGSLKEEWKLCSIGKSQSPINIIEEKVLVSSEIGTLKRNYKPTKAVLRNRGHDIMVEWNGDAMGTNLTGNTYNLLQCHWHMPSEHIINGRRFNLELHMVHKSSQGKFVVIAILYDLGRSDPFLDKILANISQFTKSDEKIDLGVVNPWDIKFESKSYYTYLGSLTAPPCTEGVQWTLLDKVRTTSKEQIAKLREVVHDGFENNARPSQALNNRIISKFREDIK</sequence>
<protein>
    <recommendedName>
        <fullName evidence="2 6">Carbonic anhydrase</fullName>
        <ecNumber evidence="2 6">4.2.1.1</ecNumber>
    </recommendedName>
</protein>
<name>A0ABD1HE01_SALDI</name>
<comment type="catalytic activity">
    <reaction evidence="6">
        <text>hydrogencarbonate + H(+) = CO2 + H2O</text>
        <dbReference type="Rhea" id="RHEA:10748"/>
        <dbReference type="ChEBI" id="CHEBI:15377"/>
        <dbReference type="ChEBI" id="CHEBI:15378"/>
        <dbReference type="ChEBI" id="CHEBI:16526"/>
        <dbReference type="ChEBI" id="CHEBI:17544"/>
        <dbReference type="EC" id="4.2.1.1"/>
    </reaction>
</comment>
<dbReference type="InterPro" id="IPR036398">
    <property type="entry name" value="CA_dom_sf"/>
</dbReference>
<dbReference type="EC" id="4.2.1.1" evidence="2 6"/>
<keyword evidence="3 6" id="KW-0479">Metal-binding</keyword>
<dbReference type="InterPro" id="IPR041891">
    <property type="entry name" value="Alpha_CA_prokaryot-like"/>
</dbReference>
<dbReference type="GO" id="GO:0004089">
    <property type="term" value="F:carbonate dehydratase activity"/>
    <property type="evidence" value="ECO:0007669"/>
    <property type="project" value="UniProtKB-UniRule"/>
</dbReference>
<keyword evidence="5 6" id="KW-0456">Lyase</keyword>
<gene>
    <name evidence="8" type="ORF">AAHA92_15196</name>
</gene>
<feature type="domain" description="Alpha-carbonic anhydrase" evidence="7">
    <location>
        <begin position="38"/>
        <end position="271"/>
    </location>
</feature>
<feature type="chain" id="PRO_5044533438" description="Carbonic anhydrase" evidence="6">
    <location>
        <begin position="28"/>
        <end position="275"/>
    </location>
</feature>
<comment type="function">
    <text evidence="6">Reversible hydration of carbon dioxide.</text>
</comment>